<reference evidence="2" key="1">
    <citation type="submission" date="2019-05" db="EMBL/GenBank/DDBJ databases">
        <title>Whole genome sequencing of Pseudanabaena catenata USMAC16.</title>
        <authorList>
            <person name="Khan Z."/>
            <person name="Omar W.M."/>
            <person name="Convey P."/>
            <person name="Merican F."/>
            <person name="Najimudin N."/>
        </authorList>
    </citation>
    <scope>NUCLEOTIDE SEQUENCE</scope>
    <source>
        <strain evidence="2">USMAC16</strain>
    </source>
</reference>
<evidence type="ECO:0000313" key="2">
    <source>
        <dbReference type="EMBL" id="MDG3495342.1"/>
    </source>
</evidence>
<dbReference type="AlphaFoldDB" id="A0A9X4RIL9"/>
<comment type="caution">
    <text evidence="2">The sequence shown here is derived from an EMBL/GenBank/DDBJ whole genome shotgun (WGS) entry which is preliminary data.</text>
</comment>
<evidence type="ECO:0000256" key="1">
    <source>
        <dbReference type="ARBA" id="ARBA00022649"/>
    </source>
</evidence>
<evidence type="ECO:0000313" key="3">
    <source>
        <dbReference type="Proteomes" id="UP001152872"/>
    </source>
</evidence>
<dbReference type="EMBL" id="VBTY01000095">
    <property type="protein sequence ID" value="MDG3495342.1"/>
    <property type="molecule type" value="Genomic_DNA"/>
</dbReference>
<keyword evidence="3" id="KW-1185">Reference proteome</keyword>
<gene>
    <name evidence="2" type="ORF">FEV09_12300</name>
</gene>
<dbReference type="InterPro" id="IPR035093">
    <property type="entry name" value="RelE/ParE_toxin_dom_sf"/>
</dbReference>
<keyword evidence="1" id="KW-1277">Toxin-antitoxin system</keyword>
<dbReference type="RefSeq" id="WP_009627463.1">
    <property type="nucleotide sequence ID" value="NZ_VBTY01000095.1"/>
</dbReference>
<dbReference type="Pfam" id="PF05016">
    <property type="entry name" value="ParE_toxin"/>
    <property type="match status" value="1"/>
</dbReference>
<accession>A0A9X4RIL9</accession>
<organism evidence="2 3">
    <name type="scientific">Pseudanabaena catenata USMAC16</name>
    <dbReference type="NCBI Taxonomy" id="1855837"/>
    <lineage>
        <taxon>Bacteria</taxon>
        <taxon>Bacillati</taxon>
        <taxon>Cyanobacteriota</taxon>
        <taxon>Cyanophyceae</taxon>
        <taxon>Pseudanabaenales</taxon>
        <taxon>Pseudanabaenaceae</taxon>
        <taxon>Pseudanabaena</taxon>
    </lineage>
</organism>
<dbReference type="Proteomes" id="UP001152872">
    <property type="component" value="Unassembled WGS sequence"/>
</dbReference>
<proteinExistence type="predicted"/>
<dbReference type="SUPFAM" id="SSF143011">
    <property type="entry name" value="RelE-like"/>
    <property type="match status" value="1"/>
</dbReference>
<protein>
    <submittedName>
        <fullName evidence="2">Type II toxin-antitoxin system mRNA interferase toxin, RelE/StbE family</fullName>
    </submittedName>
</protein>
<dbReference type="InterPro" id="IPR007712">
    <property type="entry name" value="RelE/ParE_toxin"/>
</dbReference>
<dbReference type="NCBIfam" id="TIGR02385">
    <property type="entry name" value="RelE_StbE"/>
    <property type="match status" value="1"/>
</dbReference>
<name>A0A9X4RIL9_9CYAN</name>
<sequence length="92" mass="10941">MRNINWTAKSLRAFKKLIRKNPQLRPQLEQTLRQLTEDPFHPSLRTHKLIGDLSDVWSCSVDYKYRILFEFVQDTNPENILLLNVGSHDEVY</sequence>
<dbReference type="Gene3D" id="3.30.2310.20">
    <property type="entry name" value="RelE-like"/>
    <property type="match status" value="1"/>
</dbReference>